<comment type="caution">
    <text evidence="3">The sequence shown here is derived from an EMBL/GenBank/DDBJ whole genome shotgun (WGS) entry which is preliminary data.</text>
</comment>
<name>T0H063_9SPHN</name>
<dbReference type="PANTHER" id="PTHR31126">
    <property type="entry name" value="TYROSINE-PROTEIN PHOSPHATASE"/>
    <property type="match status" value="1"/>
</dbReference>
<proteinExistence type="inferred from homology"/>
<dbReference type="EMBL" id="ATHO01000109">
    <property type="protein sequence ID" value="EQB05518.1"/>
    <property type="molecule type" value="Genomic_DNA"/>
</dbReference>
<dbReference type="Proteomes" id="UP000015525">
    <property type="component" value="Unassembled WGS sequence"/>
</dbReference>
<dbReference type="AlphaFoldDB" id="T0H063"/>
<comment type="similarity">
    <text evidence="1">Belongs to the protein-tyrosine phosphatase family.</text>
</comment>
<evidence type="ECO:0000256" key="2">
    <source>
        <dbReference type="SAM" id="SignalP"/>
    </source>
</evidence>
<evidence type="ECO:0008006" key="5">
    <source>
        <dbReference type="Google" id="ProtNLM"/>
    </source>
</evidence>
<dbReference type="InterPro" id="IPR029021">
    <property type="entry name" value="Prot-tyrosine_phosphatase-like"/>
</dbReference>
<dbReference type="InterPro" id="IPR026893">
    <property type="entry name" value="Tyr/Ser_Pase_IphP-type"/>
</dbReference>
<dbReference type="PANTHER" id="PTHR31126:SF1">
    <property type="entry name" value="TYROSINE SPECIFIC PROTEIN PHOSPHATASES DOMAIN-CONTAINING PROTEIN"/>
    <property type="match status" value="1"/>
</dbReference>
<dbReference type="Pfam" id="PF13350">
    <property type="entry name" value="Y_phosphatase3"/>
    <property type="match status" value="1"/>
</dbReference>
<protein>
    <recommendedName>
        <fullName evidence="5">Protein tyrosine/serine phosphatase</fullName>
    </recommendedName>
</protein>
<dbReference type="PATRIC" id="fig|1329909.3.peg.2476"/>
<evidence type="ECO:0000256" key="1">
    <source>
        <dbReference type="ARBA" id="ARBA00009580"/>
    </source>
</evidence>
<dbReference type="Gene3D" id="3.90.190.10">
    <property type="entry name" value="Protein tyrosine phosphatase superfamily"/>
    <property type="match status" value="1"/>
</dbReference>
<reference evidence="3 4" key="1">
    <citation type="journal article" date="2013" name="Genome Announc.">
        <title>Draft Genome Sequence of Sphingobium quisquiliarum Strain P25T, a Novel Hexachlorocyclohexane (HCH)-Degrading Bacterium Isolated from an HCH Dumpsite.</title>
        <authorList>
            <person name="Kumar Singh A."/>
            <person name="Sangwan N."/>
            <person name="Sharma A."/>
            <person name="Gupta V."/>
            <person name="Khurana J.P."/>
            <person name="Lal R."/>
        </authorList>
    </citation>
    <scope>NUCLEOTIDE SEQUENCE [LARGE SCALE GENOMIC DNA]</scope>
    <source>
        <strain evidence="3 4">P25</strain>
    </source>
</reference>
<accession>T0H063</accession>
<gene>
    <name evidence="3" type="ORF">L288_12800</name>
</gene>
<sequence length="287" mass="31526">MTIRKLIIAGALAFTASGAALAWQAAPQSPAVQEAHSRLLPLQGGQNFRDLGGYRTRDGRTVRWGVLFRSGAMNGLMPTDFAYLGKLGIRTVCDFRSTQERNAAPVRWPGNMTPKILADDYRMDMAGLDFSNAAGWTGEQARAAMASSYPRILEQFNGQYRRMFEQLLAGHVPLAFNCSAGKDRTGVAAALILTALDVPRETVVEDYLLSNRYFDPKKAVVGDGAAMQAWSKLPPQVLQALTGVDRSYIEAVFRVIDAHPGGAKGYLRDRLGLGRTELARLRQRYTE</sequence>
<dbReference type="GO" id="GO:0004721">
    <property type="term" value="F:phosphoprotein phosphatase activity"/>
    <property type="evidence" value="ECO:0007669"/>
    <property type="project" value="InterPro"/>
</dbReference>
<evidence type="ECO:0000313" key="3">
    <source>
        <dbReference type="EMBL" id="EQB05518.1"/>
    </source>
</evidence>
<feature type="signal peptide" evidence="2">
    <location>
        <begin position="1"/>
        <end position="22"/>
    </location>
</feature>
<dbReference type="RefSeq" id="WP_021238778.1">
    <property type="nucleotide sequence ID" value="NZ_ATHO01000109.1"/>
</dbReference>
<feature type="chain" id="PRO_5004576060" description="Protein tyrosine/serine phosphatase" evidence="2">
    <location>
        <begin position="23"/>
        <end position="287"/>
    </location>
</feature>
<dbReference type="SUPFAM" id="SSF52799">
    <property type="entry name" value="(Phosphotyrosine protein) phosphatases II"/>
    <property type="match status" value="1"/>
</dbReference>
<evidence type="ECO:0000313" key="4">
    <source>
        <dbReference type="Proteomes" id="UP000015525"/>
    </source>
</evidence>
<organism evidence="3 4">
    <name type="scientific">Sphingobium quisquiliarum P25</name>
    <dbReference type="NCBI Taxonomy" id="1329909"/>
    <lineage>
        <taxon>Bacteria</taxon>
        <taxon>Pseudomonadati</taxon>
        <taxon>Pseudomonadota</taxon>
        <taxon>Alphaproteobacteria</taxon>
        <taxon>Sphingomonadales</taxon>
        <taxon>Sphingomonadaceae</taxon>
        <taxon>Sphingobium</taxon>
    </lineage>
</organism>
<keyword evidence="2" id="KW-0732">Signal</keyword>
<keyword evidence="4" id="KW-1185">Reference proteome</keyword>